<reference evidence="7 8" key="1">
    <citation type="submission" date="2024-06" db="EMBL/GenBank/DDBJ databases">
        <title>Complete genome of Phlyctema vagabunda strain 19-DSS-EL-015.</title>
        <authorList>
            <person name="Fiorenzani C."/>
        </authorList>
    </citation>
    <scope>NUCLEOTIDE SEQUENCE [LARGE SCALE GENOMIC DNA]</scope>
    <source>
        <strain evidence="7 8">19-DSS-EL-015</strain>
    </source>
</reference>
<gene>
    <name evidence="7" type="ORF">PVAG01_01941</name>
</gene>
<keyword evidence="5" id="KW-0812">Transmembrane</keyword>
<evidence type="ECO:0000256" key="4">
    <source>
        <dbReference type="SAM" id="MobiDB-lite"/>
    </source>
</evidence>
<feature type="region of interest" description="Disordered" evidence="4">
    <location>
        <begin position="236"/>
        <end position="258"/>
    </location>
</feature>
<keyword evidence="3" id="KW-0067">ATP-binding</keyword>
<feature type="compositionally biased region" description="Polar residues" evidence="4">
    <location>
        <begin position="199"/>
        <end position="210"/>
    </location>
</feature>
<accession>A0ABR4PYJ0</accession>
<feature type="domain" description="Epidermal growth factor receptor-like transmembrane-juxtamembrane segment" evidence="6">
    <location>
        <begin position="146"/>
        <end position="174"/>
    </location>
</feature>
<feature type="region of interest" description="Disordered" evidence="4">
    <location>
        <begin position="178"/>
        <end position="219"/>
    </location>
</feature>
<dbReference type="Proteomes" id="UP001629113">
    <property type="component" value="Unassembled WGS sequence"/>
</dbReference>
<feature type="transmembrane region" description="Helical" evidence="5">
    <location>
        <begin position="143"/>
        <end position="168"/>
    </location>
</feature>
<sequence>MSRTSTARCFAKTLNNVSDSEWEACGHGNSTTPFVPCCARGDQCLAHGLCHYSYSKVGGSGYYVSGCTDSAYAGRNCPDLCTSQAFPDITWNNTARLWQCCGVNPSTNVLNCNAPTNEQFDAPGPNFIRTYWPPTRHKAKANIGAIVGGVVGGVVVLLLLAVSALVLWRRRRLKQAATSHLLTDSSSDTRSPVHGDSLSMGTMVSDSSPKTRLASPAQPAELHDGVALTEMETQVKNADHEAQNTAQAAELPGSSPERHEVVVLPYGVLGRRR</sequence>
<evidence type="ECO:0000313" key="7">
    <source>
        <dbReference type="EMBL" id="KAL3428432.1"/>
    </source>
</evidence>
<keyword evidence="8" id="KW-1185">Reference proteome</keyword>
<dbReference type="Gene3D" id="1.20.5.510">
    <property type="entry name" value="Single helix bin"/>
    <property type="match status" value="1"/>
</dbReference>
<keyword evidence="1" id="KW-0597">Phosphoprotein</keyword>
<evidence type="ECO:0000259" key="6">
    <source>
        <dbReference type="Pfam" id="PF21314"/>
    </source>
</evidence>
<dbReference type="EMBL" id="JBFCZG010000001">
    <property type="protein sequence ID" value="KAL3428432.1"/>
    <property type="molecule type" value="Genomic_DNA"/>
</dbReference>
<dbReference type="Pfam" id="PF21314">
    <property type="entry name" value="TM_ErbB1"/>
    <property type="match status" value="1"/>
</dbReference>
<keyword evidence="5" id="KW-0472">Membrane</keyword>
<evidence type="ECO:0000256" key="2">
    <source>
        <dbReference type="ARBA" id="ARBA00022741"/>
    </source>
</evidence>
<keyword evidence="5" id="KW-1133">Transmembrane helix</keyword>
<evidence type="ECO:0000256" key="3">
    <source>
        <dbReference type="ARBA" id="ARBA00022840"/>
    </source>
</evidence>
<comment type="caution">
    <text evidence="7">The sequence shown here is derived from an EMBL/GenBank/DDBJ whole genome shotgun (WGS) entry which is preliminary data.</text>
</comment>
<proteinExistence type="predicted"/>
<evidence type="ECO:0000256" key="1">
    <source>
        <dbReference type="ARBA" id="ARBA00022553"/>
    </source>
</evidence>
<keyword evidence="2" id="KW-0547">Nucleotide-binding</keyword>
<organism evidence="7 8">
    <name type="scientific">Phlyctema vagabunda</name>
    <dbReference type="NCBI Taxonomy" id="108571"/>
    <lineage>
        <taxon>Eukaryota</taxon>
        <taxon>Fungi</taxon>
        <taxon>Dikarya</taxon>
        <taxon>Ascomycota</taxon>
        <taxon>Pezizomycotina</taxon>
        <taxon>Leotiomycetes</taxon>
        <taxon>Helotiales</taxon>
        <taxon>Dermateaceae</taxon>
        <taxon>Phlyctema</taxon>
    </lineage>
</organism>
<evidence type="ECO:0000256" key="5">
    <source>
        <dbReference type="SAM" id="Phobius"/>
    </source>
</evidence>
<feature type="compositionally biased region" description="Low complexity" evidence="4">
    <location>
        <begin position="178"/>
        <end position="190"/>
    </location>
</feature>
<protein>
    <recommendedName>
        <fullName evidence="6">Epidermal growth factor receptor-like transmembrane-juxtamembrane segment domain-containing protein</fullName>
    </recommendedName>
</protein>
<name>A0ABR4PYJ0_9HELO</name>
<dbReference type="InterPro" id="IPR049328">
    <property type="entry name" value="TM_ErbB1"/>
</dbReference>
<evidence type="ECO:0000313" key="8">
    <source>
        <dbReference type="Proteomes" id="UP001629113"/>
    </source>
</evidence>